<name>A0A4Y2GIB3_ARAVE</name>
<evidence type="ECO:0000313" key="2">
    <source>
        <dbReference type="Proteomes" id="UP000499080"/>
    </source>
</evidence>
<protein>
    <submittedName>
        <fullName evidence="1">Uncharacterized protein</fullName>
    </submittedName>
</protein>
<evidence type="ECO:0000313" key="1">
    <source>
        <dbReference type="EMBL" id="GBM52516.1"/>
    </source>
</evidence>
<dbReference type="EMBL" id="BGPR01001381">
    <property type="protein sequence ID" value="GBM52516.1"/>
    <property type="molecule type" value="Genomic_DNA"/>
</dbReference>
<accession>A0A4Y2GIB3</accession>
<organism evidence="1 2">
    <name type="scientific">Araneus ventricosus</name>
    <name type="common">Orbweaver spider</name>
    <name type="synonym">Epeira ventricosa</name>
    <dbReference type="NCBI Taxonomy" id="182803"/>
    <lineage>
        <taxon>Eukaryota</taxon>
        <taxon>Metazoa</taxon>
        <taxon>Ecdysozoa</taxon>
        <taxon>Arthropoda</taxon>
        <taxon>Chelicerata</taxon>
        <taxon>Arachnida</taxon>
        <taxon>Araneae</taxon>
        <taxon>Araneomorphae</taxon>
        <taxon>Entelegynae</taxon>
        <taxon>Araneoidea</taxon>
        <taxon>Araneidae</taxon>
        <taxon>Araneus</taxon>
    </lineage>
</organism>
<sequence>MLGYADFLNRLCMYLQIDIEIDPMGKHSLRRTLWFVVTMATIPHHSFGQMSGANGNPHRMQIRCDAGMCKGVLHALCIRGMGLACRLNCDREVWA</sequence>
<gene>
    <name evidence="1" type="ORF">AVEN_106948_1</name>
</gene>
<dbReference type="Proteomes" id="UP000499080">
    <property type="component" value="Unassembled WGS sequence"/>
</dbReference>
<proteinExistence type="predicted"/>
<reference evidence="1 2" key="1">
    <citation type="journal article" date="2019" name="Sci. Rep.">
        <title>Orb-weaving spider Araneus ventricosus genome elucidates the spidroin gene catalogue.</title>
        <authorList>
            <person name="Kono N."/>
            <person name="Nakamura H."/>
            <person name="Ohtoshi R."/>
            <person name="Moran D.A.P."/>
            <person name="Shinohara A."/>
            <person name="Yoshida Y."/>
            <person name="Fujiwara M."/>
            <person name="Mori M."/>
            <person name="Tomita M."/>
            <person name="Arakawa K."/>
        </authorList>
    </citation>
    <scope>NUCLEOTIDE SEQUENCE [LARGE SCALE GENOMIC DNA]</scope>
</reference>
<dbReference type="AlphaFoldDB" id="A0A4Y2GIB3"/>
<comment type="caution">
    <text evidence="1">The sequence shown here is derived from an EMBL/GenBank/DDBJ whole genome shotgun (WGS) entry which is preliminary data.</text>
</comment>
<keyword evidence="2" id="KW-1185">Reference proteome</keyword>